<name>A0ABN3VC57_9PSEU</name>
<proteinExistence type="predicted"/>
<gene>
    <name evidence="2" type="ORF">GCM10010470_26940</name>
</gene>
<dbReference type="InterPro" id="IPR028037">
    <property type="entry name" value="Antitoxin_Rv0909/MT0933"/>
</dbReference>
<dbReference type="EMBL" id="BAAAUX010000013">
    <property type="protein sequence ID" value="GAA2790853.1"/>
    <property type="molecule type" value="Genomic_DNA"/>
</dbReference>
<accession>A0ABN3VC57</accession>
<dbReference type="RefSeq" id="WP_344679965.1">
    <property type="nucleotide sequence ID" value="NZ_BAAAUX010000013.1"/>
</dbReference>
<organism evidence="2 3">
    <name type="scientific">Saccharopolyspora taberi</name>
    <dbReference type="NCBI Taxonomy" id="60895"/>
    <lineage>
        <taxon>Bacteria</taxon>
        <taxon>Bacillati</taxon>
        <taxon>Actinomycetota</taxon>
        <taxon>Actinomycetes</taxon>
        <taxon>Pseudonocardiales</taxon>
        <taxon>Pseudonocardiaceae</taxon>
        <taxon>Saccharopolyspora</taxon>
    </lineage>
</organism>
<dbReference type="Pfam" id="PF14013">
    <property type="entry name" value="MT0933_antitox"/>
    <property type="match status" value="1"/>
</dbReference>
<evidence type="ECO:0000256" key="1">
    <source>
        <dbReference type="SAM" id="MobiDB-lite"/>
    </source>
</evidence>
<evidence type="ECO:0000313" key="3">
    <source>
        <dbReference type="Proteomes" id="UP001500979"/>
    </source>
</evidence>
<comment type="caution">
    <text evidence="2">The sequence shown here is derived from an EMBL/GenBank/DDBJ whole genome shotgun (WGS) entry which is preliminary data.</text>
</comment>
<evidence type="ECO:0000313" key="2">
    <source>
        <dbReference type="EMBL" id="GAA2790853.1"/>
    </source>
</evidence>
<feature type="region of interest" description="Disordered" evidence="1">
    <location>
        <begin position="1"/>
        <end position="70"/>
    </location>
</feature>
<feature type="compositionally biased region" description="Basic and acidic residues" evidence="1">
    <location>
        <begin position="1"/>
        <end position="64"/>
    </location>
</feature>
<protein>
    <submittedName>
        <fullName evidence="2">Antitoxin</fullName>
    </submittedName>
</protein>
<sequence>MSVMDKLKELLGKSPEKFRQGIDKAARTADEKTGGKYSEHIDKGADQARKYVDKHGEQEGRKPEGGPPPQ</sequence>
<dbReference type="Proteomes" id="UP001500979">
    <property type="component" value="Unassembled WGS sequence"/>
</dbReference>
<keyword evidence="3" id="KW-1185">Reference proteome</keyword>
<reference evidence="2 3" key="1">
    <citation type="journal article" date="2019" name="Int. J. Syst. Evol. Microbiol.">
        <title>The Global Catalogue of Microorganisms (GCM) 10K type strain sequencing project: providing services to taxonomists for standard genome sequencing and annotation.</title>
        <authorList>
            <consortium name="The Broad Institute Genomics Platform"/>
            <consortium name="The Broad Institute Genome Sequencing Center for Infectious Disease"/>
            <person name="Wu L."/>
            <person name="Ma J."/>
        </authorList>
    </citation>
    <scope>NUCLEOTIDE SEQUENCE [LARGE SCALE GENOMIC DNA]</scope>
    <source>
        <strain evidence="2 3">JCM 9383</strain>
    </source>
</reference>